<feature type="compositionally biased region" description="Low complexity" evidence="2">
    <location>
        <begin position="395"/>
        <end position="413"/>
    </location>
</feature>
<dbReference type="InterPro" id="IPR035929">
    <property type="entry name" value="CoaB-like_sf"/>
</dbReference>
<evidence type="ECO:0000256" key="2">
    <source>
        <dbReference type="SAM" id="MobiDB-lite"/>
    </source>
</evidence>
<accession>A0A8S9YZ45</accession>
<comment type="similarity">
    <text evidence="1">Belongs to the PPC synthetase family.</text>
</comment>
<dbReference type="OrthoDB" id="6254394at2759"/>
<evidence type="ECO:0000313" key="5">
    <source>
        <dbReference type="Proteomes" id="UP000822476"/>
    </source>
</evidence>
<dbReference type="GO" id="GO:0015937">
    <property type="term" value="P:coenzyme A biosynthetic process"/>
    <property type="evidence" value="ECO:0007669"/>
    <property type="project" value="UniProtKB-ARBA"/>
</dbReference>
<evidence type="ECO:0000256" key="1">
    <source>
        <dbReference type="ARBA" id="ARBA00005703"/>
    </source>
</evidence>
<comment type="caution">
    <text evidence="4">The sequence shown here is derived from an EMBL/GenBank/DDBJ whole genome shotgun (WGS) entry which is preliminary data.</text>
</comment>
<sequence length="1565" mass="169568">MLPTSTVAAAGHPFGIPTPTSNPHSFTQPNVVVVTSLPQTAMNLMSAASFPSVTMTTNSIQNALFTPAMVPSQQPPVVFSGSGGNFFFAQPGSVGGTPVMLAPGQPNTPGAFVMTQPPTNSGTPIPAPASANCIIRLPDGRLMMSTQAAPPMGLHSAHMSRIPGAQPAYFPISMPPGSVSTSCAPTLPQQQSQQPMGMIATNPTQAFYIQVPSAPAGFGNALVATSCATAATAMPPQPKSVHSVPCVGSLPVTNRHPILHSSSTASMPQIPTVMSPKISAPSSLNVTAALGRTPGLLMSSTPVSLSHIMDAHVTQGQAKSGAFGVSVTQVNSVQPISTAFPGGMAVARLPNGTYTTVSYTRPQSPLVSMACAPPSGNETSFTLSNACAGTTRKVTNSTSRTSSKQSTSSTSTVSVMQRLDEQIGVLQTIANPTEAQAIQLKQMIQVRQQLSRSSKHEITDSSATFPLRPVSNSPTLRREILDLLASNNLLPRVTPPSTAETFVVEFRLNQQRYQLRLTRQQKIDMERVLFSVSQQRQAEILTVLQQEQARLNSMRPRAPLPTASPNSVTSSVPSTVNFGLNVSTQQIRLQTHLQPFNSVPSIPMHPATAFGGSPGLRLVATRPMLSAPNLPNTMVCGGPVTVGSTAPVMGVVAAMTVPQIGAQGPNTSIYSQNVGAPISTVNAAMSHGITSASGQGSVTTGLFLPQSIPSGTQTFVVQQPVMVSSNSMGAAVLPANCTLSTQPHPPSSEVVSTFVTSSFPGAVQQVRPVTGSLKQTSRLSRMRAYLLNDLKWSVENPSLPDPTSSSVNGEISPPTPTQLLEALASYHLYQDADNTEEAMLKVDRILEDATNLLRDRKRRIIEAVHAEFYRETMHQQESWLEDRLLCANMALDLEREVFESEKKVFMELKHVDHMQNALENDIKTAHEQPVEDTSTSVVTDANSLDGLSMYVKETLKNRRRKLPQVPILKYPVSLLPLPWSDRLGPLAYLRPLTFDPDGNAKFASIHLPLWPQLPSPSDLSHLDAASTTVSETSTLTITNPAVIKADQVDLVHVQSNSVVINDAADGGSSSDDAEADLLLGLDTRQSRVKNNEHLVNTNGLLKGAAAGSIEGRVDHDGATAFDEQYDLWQELLQEDSMDMDEIRSESLDVHLEDECESMLPEDSSKKSLRVLENGPGGLSSDIQHSEDPDIDAALGNWMALQPSGEQEQSSGNFECWLEEIASTSVPSLSNWKQRIEHWFITVNASKSIRDLVLVTSGGTIAPLECQIVRFIDNFSTGSRGASSAEYFLQHGYGVVFFHRRGSLLPYLRTLKRNLLSNSEENIETQLPTDQDQYLNCLDWFELDTAGVNLSISKNACDFLLPVVKNYNVHKQGLLTLPFETVEDYLVGLRWLSKRLMRFVTEESTICRSLCCYLAAAVSDFYLPKAQRPQHKMKSVPGESPGLTIRLHSVPKLLRPLIFSWAPKAFVISFKLETDRDQLLSNARHCLLNSQSHLVVANQLETRYNEVWLVHRLNDPDKCVSEHIQLTPAEAHSTELDAKLVSHLVDIHRTIRQSLVSNWNFQSDAR</sequence>
<dbReference type="Proteomes" id="UP000822476">
    <property type="component" value="Unassembled WGS sequence"/>
</dbReference>
<dbReference type="EMBL" id="JTDE01003347">
    <property type="protein sequence ID" value="KAF7256157.1"/>
    <property type="molecule type" value="Genomic_DNA"/>
</dbReference>
<name>A0A8S9YZ45_9TREM</name>
<feature type="region of interest" description="Disordered" evidence="2">
    <location>
        <begin position="392"/>
        <end position="413"/>
    </location>
</feature>
<dbReference type="PANTHER" id="PTHR12290">
    <property type="entry name" value="CORNICHON-RELATED"/>
    <property type="match status" value="1"/>
</dbReference>
<gene>
    <name evidence="4" type="ORF">EG68_06424</name>
</gene>
<dbReference type="InterPro" id="IPR007085">
    <property type="entry name" value="DNA/pantothenate-metab_flavo_C"/>
</dbReference>
<feature type="region of interest" description="Disordered" evidence="2">
    <location>
        <begin position="1"/>
        <end position="22"/>
    </location>
</feature>
<dbReference type="Gene3D" id="3.40.50.10300">
    <property type="entry name" value="CoaB-like"/>
    <property type="match status" value="1"/>
</dbReference>
<keyword evidence="5" id="KW-1185">Reference proteome</keyword>
<dbReference type="GO" id="GO:0003824">
    <property type="term" value="F:catalytic activity"/>
    <property type="evidence" value="ECO:0007669"/>
    <property type="project" value="UniProtKB-ARBA"/>
</dbReference>
<dbReference type="Pfam" id="PF04127">
    <property type="entry name" value="DFP"/>
    <property type="match status" value="1"/>
</dbReference>
<proteinExistence type="inferred from homology"/>
<protein>
    <recommendedName>
        <fullName evidence="3">DNA/pantothenate metabolism flavoprotein C-terminal domain-containing protein</fullName>
    </recommendedName>
</protein>
<dbReference type="SUPFAM" id="SSF102645">
    <property type="entry name" value="CoaB-like"/>
    <property type="match status" value="1"/>
</dbReference>
<evidence type="ECO:0000259" key="3">
    <source>
        <dbReference type="Pfam" id="PF04127"/>
    </source>
</evidence>
<reference evidence="4" key="1">
    <citation type="submission" date="2019-07" db="EMBL/GenBank/DDBJ databases">
        <title>Annotation for the trematode Paragonimus miyazaki's.</title>
        <authorList>
            <person name="Choi Y.-J."/>
        </authorList>
    </citation>
    <scope>NUCLEOTIDE SEQUENCE</scope>
    <source>
        <strain evidence="4">Japan</strain>
    </source>
</reference>
<evidence type="ECO:0000313" key="4">
    <source>
        <dbReference type="EMBL" id="KAF7256157.1"/>
    </source>
</evidence>
<organism evidence="4 5">
    <name type="scientific">Paragonimus skrjabini miyazakii</name>
    <dbReference type="NCBI Taxonomy" id="59628"/>
    <lineage>
        <taxon>Eukaryota</taxon>
        <taxon>Metazoa</taxon>
        <taxon>Spiralia</taxon>
        <taxon>Lophotrochozoa</taxon>
        <taxon>Platyhelminthes</taxon>
        <taxon>Trematoda</taxon>
        <taxon>Digenea</taxon>
        <taxon>Plagiorchiida</taxon>
        <taxon>Troglotremata</taxon>
        <taxon>Troglotrematidae</taxon>
        <taxon>Paragonimus</taxon>
    </lineage>
</organism>
<feature type="domain" description="DNA/pantothenate metabolism flavoprotein C-terminal" evidence="3">
    <location>
        <begin position="1413"/>
        <end position="1501"/>
    </location>
</feature>